<proteinExistence type="inferred from homology"/>
<dbReference type="Pfam" id="PF16363">
    <property type="entry name" value="GDP_Man_Dehyd"/>
    <property type="match status" value="1"/>
</dbReference>
<evidence type="ECO:0000256" key="4">
    <source>
        <dbReference type="ARBA" id="ARBA00011989"/>
    </source>
</evidence>
<comment type="function">
    <text evidence="6 7">Catalyzes the conversion of GDP-D-mannose to GDP-4-dehydro-6-deoxy-D-mannose.</text>
</comment>
<evidence type="ECO:0000256" key="7">
    <source>
        <dbReference type="HAMAP-Rule" id="MF_00955"/>
    </source>
</evidence>
<dbReference type="InterPro" id="IPR006368">
    <property type="entry name" value="GDP_Man_deHydtase"/>
</dbReference>
<protein>
    <recommendedName>
        <fullName evidence="4 7">GDP-mannose 4,6-dehydratase</fullName>
        <ecNumber evidence="4 7">4.2.1.47</ecNumber>
    </recommendedName>
    <alternativeName>
        <fullName evidence="7">GDP-D-mannose dehydratase</fullName>
    </alternativeName>
</protein>
<evidence type="ECO:0000256" key="5">
    <source>
        <dbReference type="ARBA" id="ARBA00023239"/>
    </source>
</evidence>
<dbReference type="NCBIfam" id="TIGR01472">
    <property type="entry name" value="gmd"/>
    <property type="match status" value="1"/>
</dbReference>
<gene>
    <name evidence="7 9" type="primary">gmd</name>
    <name evidence="9" type="ORF">ENT43_01620</name>
</gene>
<dbReference type="PANTHER" id="PTHR43715">
    <property type="entry name" value="GDP-MANNOSE 4,6-DEHYDRATASE"/>
    <property type="match status" value="1"/>
</dbReference>
<dbReference type="SUPFAM" id="SSF51735">
    <property type="entry name" value="NAD(P)-binding Rossmann-fold domains"/>
    <property type="match status" value="1"/>
</dbReference>
<dbReference type="GO" id="GO:0070401">
    <property type="term" value="F:NADP+ binding"/>
    <property type="evidence" value="ECO:0007669"/>
    <property type="project" value="UniProtKB-UniRule"/>
</dbReference>
<evidence type="ECO:0000313" key="9">
    <source>
        <dbReference type="EMBL" id="HGT70937.1"/>
    </source>
</evidence>
<name>A0A7C4LZR1_UNCC3</name>
<dbReference type="EMBL" id="DSYQ01000006">
    <property type="protein sequence ID" value="HGT70937.1"/>
    <property type="molecule type" value="Genomic_DNA"/>
</dbReference>
<organism evidence="9">
    <name type="scientific">candidate division CPR3 bacterium</name>
    <dbReference type="NCBI Taxonomy" id="2268181"/>
    <lineage>
        <taxon>Bacteria</taxon>
        <taxon>Bacteria division CPR3</taxon>
    </lineage>
</organism>
<keyword evidence="5 7" id="KW-0456">Lyase</keyword>
<reference evidence="9" key="1">
    <citation type="journal article" date="2020" name="mSystems">
        <title>Genome- and Community-Level Interaction Insights into Carbon Utilization and Element Cycling Functions of Hydrothermarchaeota in Hydrothermal Sediment.</title>
        <authorList>
            <person name="Zhou Z."/>
            <person name="Liu Y."/>
            <person name="Xu W."/>
            <person name="Pan J."/>
            <person name="Luo Z.H."/>
            <person name="Li M."/>
        </authorList>
    </citation>
    <scope>NUCLEOTIDE SEQUENCE [LARGE SCALE GENOMIC DNA]</scope>
    <source>
        <strain evidence="9">SpSt-579</strain>
    </source>
</reference>
<dbReference type="InterPro" id="IPR016040">
    <property type="entry name" value="NAD(P)-bd_dom"/>
</dbReference>
<dbReference type="InterPro" id="IPR036291">
    <property type="entry name" value="NAD(P)-bd_dom_sf"/>
</dbReference>
<dbReference type="PANTHER" id="PTHR43715:SF1">
    <property type="entry name" value="GDP-MANNOSE 4,6 DEHYDRATASE"/>
    <property type="match status" value="1"/>
</dbReference>
<dbReference type="HAMAP" id="MF_00955">
    <property type="entry name" value="GDP_Man_dehydratase"/>
    <property type="match status" value="1"/>
</dbReference>
<evidence type="ECO:0000256" key="1">
    <source>
        <dbReference type="ARBA" id="ARBA00000188"/>
    </source>
</evidence>
<comment type="cofactor">
    <cofactor evidence="2 7">
        <name>NADP(+)</name>
        <dbReference type="ChEBI" id="CHEBI:58349"/>
    </cofactor>
</comment>
<dbReference type="AlphaFoldDB" id="A0A7C4LZR1"/>
<dbReference type="GO" id="GO:0008446">
    <property type="term" value="F:GDP-mannose 4,6-dehydratase activity"/>
    <property type="evidence" value="ECO:0007669"/>
    <property type="project" value="UniProtKB-UniRule"/>
</dbReference>
<evidence type="ECO:0000259" key="8">
    <source>
        <dbReference type="Pfam" id="PF16363"/>
    </source>
</evidence>
<keyword evidence="7" id="KW-0521">NADP</keyword>
<evidence type="ECO:0000256" key="2">
    <source>
        <dbReference type="ARBA" id="ARBA00001937"/>
    </source>
</evidence>
<dbReference type="Gene3D" id="3.40.50.720">
    <property type="entry name" value="NAD(P)-binding Rossmann-like Domain"/>
    <property type="match status" value="1"/>
</dbReference>
<dbReference type="Gene3D" id="3.90.25.10">
    <property type="entry name" value="UDP-galactose 4-epimerase, domain 1"/>
    <property type="match status" value="1"/>
</dbReference>
<dbReference type="EC" id="4.2.1.47" evidence="4 7"/>
<dbReference type="FunFam" id="3.40.50.720:FF:000924">
    <property type="entry name" value="GDP-mannose 4,6 dehydratase"/>
    <property type="match status" value="1"/>
</dbReference>
<feature type="domain" description="NAD(P)-binding" evidence="8">
    <location>
        <begin position="8"/>
        <end position="330"/>
    </location>
</feature>
<sequence>MEKRKKAFITGITGQDGSYLAELLVEKGYDVWGLDRRSAERSYWRLGDTKSKIKIVEGDLMEYESLRRIIEDIQPDEIYNLAAQSHVGSSFKTPLTTLDITGKSVWNLLEIIRAVNPKIKFYQASTSELFGGDPGTEPQNESTPFNPHSPYAIAKLAAFHMVKLYREAYGIFACNGILFNHESPRRGEDFVTRKITVALARIKAGKQDVLELGNMDAKRDWGFAGDYVEGMWMMMQKDKADDYVLSTNKTNTVRRFVEKASEVAGFDIEWSGEGVNEVGKDKKSGKIIVKINPDFFRPGEVALLLGDNSKAKSELGWQPKVSFDDLAEMMMREDIEKVEKGLL</sequence>
<comment type="caution">
    <text evidence="9">The sequence shown here is derived from an EMBL/GenBank/DDBJ whole genome shotgun (WGS) entry which is preliminary data.</text>
</comment>
<comment type="similarity">
    <text evidence="3 7">Belongs to the NAD(P)-dependent epimerase/dehydratase family. GDP-mannose 4,6-dehydratase subfamily.</text>
</comment>
<dbReference type="GO" id="GO:0042351">
    <property type="term" value="P:'de novo' GDP-L-fucose biosynthetic process"/>
    <property type="evidence" value="ECO:0007669"/>
    <property type="project" value="TreeGrafter"/>
</dbReference>
<dbReference type="CDD" id="cd05260">
    <property type="entry name" value="GDP_MD_SDR_e"/>
    <property type="match status" value="1"/>
</dbReference>
<evidence type="ECO:0000256" key="3">
    <source>
        <dbReference type="ARBA" id="ARBA00009263"/>
    </source>
</evidence>
<comment type="catalytic activity">
    <reaction evidence="1 7">
        <text>GDP-alpha-D-mannose = GDP-4-dehydro-alpha-D-rhamnose + H2O</text>
        <dbReference type="Rhea" id="RHEA:23820"/>
        <dbReference type="ChEBI" id="CHEBI:15377"/>
        <dbReference type="ChEBI" id="CHEBI:57527"/>
        <dbReference type="ChEBI" id="CHEBI:57964"/>
        <dbReference type="EC" id="4.2.1.47"/>
    </reaction>
</comment>
<accession>A0A7C4LZR1</accession>
<evidence type="ECO:0000256" key="6">
    <source>
        <dbReference type="ARBA" id="ARBA00059383"/>
    </source>
</evidence>
<comment type="caution">
    <text evidence="7">Lacks conserved residue(s) required for the propagation of feature annotation.</text>
</comment>